<dbReference type="RefSeq" id="WP_151538140.1">
    <property type="nucleotide sequence ID" value="NZ_WBMR01000003.1"/>
</dbReference>
<evidence type="ECO:0000313" key="2">
    <source>
        <dbReference type="Proteomes" id="UP000483004"/>
    </source>
</evidence>
<protein>
    <submittedName>
        <fullName evidence="1">Uncharacterized protein</fullName>
    </submittedName>
</protein>
<accession>A0A6L3W575</accession>
<organism evidence="1 2">
    <name type="scientific">Actinomadura montaniterrae</name>
    <dbReference type="NCBI Taxonomy" id="1803903"/>
    <lineage>
        <taxon>Bacteria</taxon>
        <taxon>Bacillati</taxon>
        <taxon>Actinomycetota</taxon>
        <taxon>Actinomycetes</taxon>
        <taxon>Streptosporangiales</taxon>
        <taxon>Thermomonosporaceae</taxon>
        <taxon>Actinomadura</taxon>
    </lineage>
</organism>
<dbReference type="EMBL" id="WBMR01000003">
    <property type="protein sequence ID" value="KAB2388794.1"/>
    <property type="molecule type" value="Genomic_DNA"/>
</dbReference>
<sequence>MLTAAATALHLAKTGAITPRGTLGPLLTAQPHQPVYNGEPPATTDDPWVQFRRDAEAVFEAARTDSATARRLLTLFTHRCRTLPDFDRERRFLIDWCIPKELLPDTRELGCADVL</sequence>
<proteinExistence type="predicted"/>
<reference evidence="1 2" key="1">
    <citation type="submission" date="2019-09" db="EMBL/GenBank/DDBJ databases">
        <title>Actinomadura physcomitrii sp. nov., a novel actinomycete isolated from moss [Physcomitrium sphaericum (Ludw) Fuernr].</title>
        <authorList>
            <person name="Liu C."/>
            <person name="Zhuang X."/>
        </authorList>
    </citation>
    <scope>NUCLEOTIDE SEQUENCE [LARGE SCALE GENOMIC DNA]</scope>
    <source>
        <strain evidence="1 2">CYP1-1B</strain>
    </source>
</reference>
<name>A0A6L3W575_9ACTN</name>
<gene>
    <name evidence="1" type="ORF">F9B16_02395</name>
</gene>
<dbReference type="AlphaFoldDB" id="A0A6L3W575"/>
<evidence type="ECO:0000313" key="1">
    <source>
        <dbReference type="EMBL" id="KAB2388794.1"/>
    </source>
</evidence>
<dbReference type="Proteomes" id="UP000483004">
    <property type="component" value="Unassembled WGS sequence"/>
</dbReference>
<keyword evidence="2" id="KW-1185">Reference proteome</keyword>
<comment type="caution">
    <text evidence="1">The sequence shown here is derived from an EMBL/GenBank/DDBJ whole genome shotgun (WGS) entry which is preliminary data.</text>
</comment>